<protein>
    <submittedName>
        <fullName evidence="1">Uncharacterized protein</fullName>
    </submittedName>
</protein>
<organism evidence="1 2">
    <name type="scientific">Cotesia congregata</name>
    <name type="common">Parasitoid wasp</name>
    <name type="synonym">Apanteles congregatus</name>
    <dbReference type="NCBI Taxonomy" id="51543"/>
    <lineage>
        <taxon>Eukaryota</taxon>
        <taxon>Metazoa</taxon>
        <taxon>Ecdysozoa</taxon>
        <taxon>Arthropoda</taxon>
        <taxon>Hexapoda</taxon>
        <taxon>Insecta</taxon>
        <taxon>Pterygota</taxon>
        <taxon>Neoptera</taxon>
        <taxon>Endopterygota</taxon>
        <taxon>Hymenoptera</taxon>
        <taxon>Apocrita</taxon>
        <taxon>Ichneumonoidea</taxon>
        <taxon>Braconidae</taxon>
        <taxon>Microgastrinae</taxon>
        <taxon>Cotesia</taxon>
    </lineage>
</organism>
<dbReference type="OrthoDB" id="7701102at2759"/>
<keyword evidence="2" id="KW-1185">Reference proteome</keyword>
<proteinExistence type="predicted"/>
<name>A0A8J2MZG8_COTCN</name>
<reference evidence="1" key="1">
    <citation type="submission" date="2021-04" db="EMBL/GenBank/DDBJ databases">
        <authorList>
            <person name="Chebbi M.A.C M."/>
        </authorList>
    </citation>
    <scope>NUCLEOTIDE SEQUENCE</scope>
</reference>
<dbReference type="AlphaFoldDB" id="A0A8J2MZG8"/>
<dbReference type="EMBL" id="CAJNRD030001124">
    <property type="protein sequence ID" value="CAG5109310.1"/>
    <property type="molecule type" value="Genomic_DNA"/>
</dbReference>
<evidence type="ECO:0000313" key="2">
    <source>
        <dbReference type="Proteomes" id="UP000786811"/>
    </source>
</evidence>
<sequence>MVFNHWKRKSASPWFHNFKFRRKTIVSINRLRSGHTSLAHSLKRFEIVNSEQYPCGEATEEPNHVFWQCKLYEEARKGLIHDLVKGKIFPPYDIEALLSEMNPIAVIPLSKFINTININI</sequence>
<accession>A0A8J2MZG8</accession>
<dbReference type="Proteomes" id="UP000786811">
    <property type="component" value="Unassembled WGS sequence"/>
</dbReference>
<evidence type="ECO:0000313" key="1">
    <source>
        <dbReference type="EMBL" id="CAG5109310.1"/>
    </source>
</evidence>
<comment type="caution">
    <text evidence="1">The sequence shown here is derived from an EMBL/GenBank/DDBJ whole genome shotgun (WGS) entry which is preliminary data.</text>
</comment>
<gene>
    <name evidence="1" type="ORF">HICCMSTLAB_LOCUS13946</name>
</gene>